<evidence type="ECO:0000313" key="2">
    <source>
        <dbReference type="Proteomes" id="UP001276150"/>
    </source>
</evidence>
<dbReference type="RefSeq" id="WP_317641814.1">
    <property type="nucleotide sequence ID" value="NZ_JAPMIV010000063.1"/>
</dbReference>
<comment type="caution">
    <text evidence="1">The sequence shown here is derived from an EMBL/GenBank/DDBJ whole genome shotgun (WGS) entry which is preliminary data.</text>
</comment>
<dbReference type="Proteomes" id="UP001276150">
    <property type="component" value="Unassembled WGS sequence"/>
</dbReference>
<protein>
    <recommendedName>
        <fullName evidence="3">Transposase</fullName>
    </recommendedName>
</protein>
<name>A0ABU4DVJ2_9DEIO</name>
<organism evidence="1 2">
    <name type="scientific">Deinococcus arenicola</name>
    <dbReference type="NCBI Taxonomy" id="2994950"/>
    <lineage>
        <taxon>Bacteria</taxon>
        <taxon>Thermotogati</taxon>
        <taxon>Deinococcota</taxon>
        <taxon>Deinococci</taxon>
        <taxon>Deinococcales</taxon>
        <taxon>Deinococcaceae</taxon>
        <taxon>Deinococcus</taxon>
    </lineage>
</organism>
<gene>
    <name evidence="1" type="ORF">ORD21_17840</name>
</gene>
<evidence type="ECO:0000313" key="1">
    <source>
        <dbReference type="EMBL" id="MDV6376457.1"/>
    </source>
</evidence>
<reference evidence="1 2" key="1">
    <citation type="submission" date="2022-11" db="EMBL/GenBank/DDBJ databases">
        <title>Deinococcus ZS9-10, Low Temperature and Draught-tolerating, UV-resistant Bacteria from Continental Antarctica.</title>
        <authorList>
            <person name="Cheng L."/>
        </authorList>
    </citation>
    <scope>NUCLEOTIDE SEQUENCE [LARGE SCALE GENOMIC DNA]</scope>
    <source>
        <strain evidence="1 2">ZS9-10</strain>
    </source>
</reference>
<proteinExistence type="predicted"/>
<sequence length="88" mass="9807">MNYRGFEIYQSNPRLVCGWFVAGLRRPCRNLAHGKEIVDAYHARPPLQPGELRVVAVMDGHGMLSASECRNRSERQTGVWAGRKGGPA</sequence>
<accession>A0ABU4DVJ2</accession>
<dbReference type="EMBL" id="JAPMIV010000063">
    <property type="protein sequence ID" value="MDV6376457.1"/>
    <property type="molecule type" value="Genomic_DNA"/>
</dbReference>
<keyword evidence="2" id="KW-1185">Reference proteome</keyword>
<evidence type="ECO:0008006" key="3">
    <source>
        <dbReference type="Google" id="ProtNLM"/>
    </source>
</evidence>